<sequence length="280" mass="32405">MAKILSIKELLQIRGLDTTKKIKLVRHKDKRKTVNVYGVKKEGNPYTWYRNDMDTFLKYQSEQTKDVYKGVDYIVSFIGEEGTTARFIGVYRIEGYAEEKPVVGSVYYKISHDERFVDLEERVIIDWGNSALSWHQWLCDKEVIEIVPGFDAIFPGYSQVVLRLTQMQTVLNYPLWKKMLQAVNCIYAITDLNTGKLYIGSTYNKEGIYGRWNEYARTEGHGGNTELIKLLANDPDYGQKYFQWSILELLSLNIARTEAIKTECLFKKKLGSLAFGLNNN</sequence>
<dbReference type="Proteomes" id="UP000230742">
    <property type="component" value="Chromosome 2"/>
</dbReference>
<accession>A0A2D3LML4</accession>
<name>A0A2D3LML4_PREIN</name>
<dbReference type="AlphaFoldDB" id="A0A2D3LML4"/>
<gene>
    <name evidence="1" type="ORF">CTM46_09615</name>
</gene>
<evidence type="ECO:0000313" key="2">
    <source>
        <dbReference type="Proteomes" id="UP000230742"/>
    </source>
</evidence>
<reference evidence="1 2" key="1">
    <citation type="submission" date="2017-11" db="EMBL/GenBank/DDBJ databases">
        <title>Genome sequencing of Prevotella intermedia KCOM 1949.</title>
        <authorList>
            <person name="Kook J.-K."/>
            <person name="Park S.-N."/>
            <person name="Lim Y.K."/>
        </authorList>
    </citation>
    <scope>NUCLEOTIDE SEQUENCE [LARGE SCALE GENOMIC DNA]</scope>
    <source>
        <strain evidence="1 2">KCOM 1949</strain>
    </source>
</reference>
<evidence type="ECO:0000313" key="1">
    <source>
        <dbReference type="EMBL" id="ATV31779.1"/>
    </source>
</evidence>
<dbReference type="Gene3D" id="3.40.1440.10">
    <property type="entry name" value="GIY-YIG endonuclease"/>
    <property type="match status" value="1"/>
</dbReference>
<dbReference type="CDD" id="cd10446">
    <property type="entry name" value="GIY-YIG_unchar_1"/>
    <property type="match status" value="1"/>
</dbReference>
<dbReference type="SUPFAM" id="SSF82771">
    <property type="entry name" value="GIY-YIG endonuclease"/>
    <property type="match status" value="1"/>
</dbReference>
<dbReference type="EMBL" id="CP024728">
    <property type="protein sequence ID" value="ATV31779.1"/>
    <property type="molecule type" value="Genomic_DNA"/>
</dbReference>
<organism evidence="1 2">
    <name type="scientific">Prevotella intermedia</name>
    <dbReference type="NCBI Taxonomy" id="28131"/>
    <lineage>
        <taxon>Bacteria</taxon>
        <taxon>Pseudomonadati</taxon>
        <taxon>Bacteroidota</taxon>
        <taxon>Bacteroidia</taxon>
        <taxon>Bacteroidales</taxon>
        <taxon>Prevotellaceae</taxon>
        <taxon>Prevotella</taxon>
    </lineage>
</organism>
<proteinExistence type="predicted"/>
<dbReference type="RefSeq" id="WP_100014693.1">
    <property type="nucleotide sequence ID" value="NZ_CP024728.1"/>
</dbReference>
<protein>
    <recommendedName>
        <fullName evidence="3">GIY-YIG domain-containing protein</fullName>
    </recommendedName>
</protein>
<evidence type="ECO:0008006" key="3">
    <source>
        <dbReference type="Google" id="ProtNLM"/>
    </source>
</evidence>
<dbReference type="InterPro" id="IPR035901">
    <property type="entry name" value="GIY-YIG_endonuc_sf"/>
</dbReference>